<organism evidence="1 2">
    <name type="scientific">Thioclava arctica</name>
    <dbReference type="NCBI Taxonomy" id="3238301"/>
    <lineage>
        <taxon>Bacteria</taxon>
        <taxon>Pseudomonadati</taxon>
        <taxon>Pseudomonadota</taxon>
        <taxon>Alphaproteobacteria</taxon>
        <taxon>Rhodobacterales</taxon>
        <taxon>Paracoccaceae</taxon>
        <taxon>Thioclava</taxon>
    </lineage>
</organism>
<comment type="caution">
    <text evidence="1">The sequence shown here is derived from an EMBL/GenBank/DDBJ whole genome shotgun (WGS) entry which is preliminary data.</text>
</comment>
<evidence type="ECO:0000313" key="2">
    <source>
        <dbReference type="Proteomes" id="UP001557465"/>
    </source>
</evidence>
<protein>
    <submittedName>
        <fullName evidence="1">Uncharacterized protein</fullName>
    </submittedName>
</protein>
<dbReference type="RefSeq" id="WP_368391664.1">
    <property type="nucleotide sequence ID" value="NZ_JBFRYC010000004.1"/>
</dbReference>
<gene>
    <name evidence="1" type="ORF">AB4874_08445</name>
</gene>
<dbReference type="Proteomes" id="UP001557465">
    <property type="component" value="Unassembled WGS sequence"/>
</dbReference>
<keyword evidence="2" id="KW-1185">Reference proteome</keyword>
<name>A0ABV3TJD9_9RHOB</name>
<accession>A0ABV3TJD9</accession>
<reference evidence="1 2" key="1">
    <citation type="journal article" date="2011" name="Int. J. Syst. Evol. Microbiol.">
        <title>Zhongshania antarctica gen. nov., sp. nov. and Zhongshania guokunii sp. nov., gammaproteobacteria respectively isolated from coastal attached (fast) ice and surface seawater of the Antarctic.</title>
        <authorList>
            <person name="Li H.J."/>
            <person name="Zhang X.Y."/>
            <person name="Chen C.X."/>
            <person name="Zhang Y.J."/>
            <person name="Gao Z.M."/>
            <person name="Yu Y."/>
            <person name="Chen X.L."/>
            <person name="Chen B."/>
            <person name="Zhang Y.Z."/>
        </authorList>
    </citation>
    <scope>NUCLEOTIDE SEQUENCE [LARGE SCALE GENOMIC DNA]</scope>
    <source>
        <strain evidence="1 2">15-R06ZXC-3</strain>
    </source>
</reference>
<proteinExistence type="predicted"/>
<sequence>MALLNTPGFALTETNFPLRCRNFTVIWEMVRLRHLWHLQATQMMIAAPAGS</sequence>
<dbReference type="EMBL" id="JBFRYC010000004">
    <property type="protein sequence ID" value="MEX1661683.1"/>
    <property type="molecule type" value="Genomic_DNA"/>
</dbReference>
<evidence type="ECO:0000313" key="1">
    <source>
        <dbReference type="EMBL" id="MEX1661683.1"/>
    </source>
</evidence>